<dbReference type="InterPro" id="IPR021283">
    <property type="entry name" value="Phage_Wedge1"/>
</dbReference>
<name>A0A5I0ZIL9_SALET</name>
<proteinExistence type="predicted"/>
<accession>A0A5I0ZIL9</accession>
<organism evidence="1">
    <name type="scientific">Salmonella enterica subsp. enterica serovar Cotham</name>
    <dbReference type="NCBI Taxonomy" id="2572724"/>
    <lineage>
        <taxon>Bacteria</taxon>
        <taxon>Pseudomonadati</taxon>
        <taxon>Pseudomonadota</taxon>
        <taxon>Gammaproteobacteria</taxon>
        <taxon>Enterobacterales</taxon>
        <taxon>Enterobacteriaceae</taxon>
        <taxon>Salmonella</taxon>
    </lineage>
</organism>
<sequence>MNNYFEGLIPAYQLEQPRYSLTLEAVSKAFSGVQDSLKTIAGGFDLDKATGKQLDIIGLWIGRGRKIRTPIVDYFFTFDDPKLGFDYGNWKNHYDSAYGFTALDDKLYRTILRAKIGANNWNGTAEAFPGVLASIYPDGNIFISYADNNDDSITITVRGKVIPPIVREIIRQGYFDIKPQGIKVNYSIAEG</sequence>
<reference evidence="1" key="1">
    <citation type="submission" date="2018-07" db="EMBL/GenBank/DDBJ databases">
        <authorList>
            <consortium name="PulseNet: The National Subtyping Network for Foodborne Disease Surveillance"/>
            <person name="Tarr C.L."/>
            <person name="Trees E."/>
            <person name="Katz L.S."/>
            <person name="Carleton-Romer H.A."/>
            <person name="Stroika S."/>
            <person name="Kucerova Z."/>
            <person name="Roache K.F."/>
            <person name="Sabol A.L."/>
            <person name="Besser J."/>
            <person name="Gerner-Smidt P."/>
        </authorList>
    </citation>
    <scope>NUCLEOTIDE SEQUENCE</scope>
    <source>
        <strain evidence="1">2015AM-0391</strain>
    </source>
</reference>
<comment type="caution">
    <text evidence="1">The sequence shown here is derived from an EMBL/GenBank/DDBJ whole genome shotgun (WGS) entry which is preliminary data.</text>
</comment>
<evidence type="ECO:0000313" key="1">
    <source>
        <dbReference type="EMBL" id="ECT9336003.1"/>
    </source>
</evidence>
<dbReference type="EMBL" id="AAKOIS010000001">
    <property type="protein sequence ID" value="ECT9336003.1"/>
    <property type="molecule type" value="Genomic_DNA"/>
</dbReference>
<protein>
    <submittedName>
        <fullName evidence="1">DUF2612 domain-containing protein</fullName>
    </submittedName>
</protein>
<dbReference type="AlphaFoldDB" id="A0A5I0ZIL9"/>
<gene>
    <name evidence="1" type="ORF">CG757_05075</name>
</gene>
<dbReference type="Pfam" id="PF11041">
    <property type="entry name" value="Phage_Wedge1"/>
    <property type="match status" value="1"/>
</dbReference>